<dbReference type="PROSITE" id="PS51257">
    <property type="entry name" value="PROKAR_LIPOPROTEIN"/>
    <property type="match status" value="1"/>
</dbReference>
<evidence type="ECO:0000256" key="1">
    <source>
        <dbReference type="SAM" id="Phobius"/>
    </source>
</evidence>
<gene>
    <name evidence="2" type="ORF">FORC53_4863</name>
</gene>
<protein>
    <submittedName>
        <fullName evidence="2">Uncharacterized protein</fullName>
    </submittedName>
</protein>
<accession>A0AAN1PW32</accession>
<feature type="transmembrane region" description="Helical" evidence="1">
    <location>
        <begin position="12"/>
        <end position="31"/>
    </location>
</feature>
<evidence type="ECO:0000313" key="2">
    <source>
        <dbReference type="EMBL" id="AXX63202.1"/>
    </source>
</evidence>
<name>A0AAN1PW32_VIBVL</name>
<dbReference type="EMBL" id="CP019292">
    <property type="protein sequence ID" value="AXX63202.1"/>
    <property type="molecule type" value="Genomic_DNA"/>
</dbReference>
<proteinExistence type="predicted"/>
<feature type="transmembrane region" description="Helical" evidence="1">
    <location>
        <begin position="37"/>
        <end position="59"/>
    </location>
</feature>
<organism evidence="2 3">
    <name type="scientific">Vibrio vulnificus</name>
    <dbReference type="NCBI Taxonomy" id="672"/>
    <lineage>
        <taxon>Bacteria</taxon>
        <taxon>Pseudomonadati</taxon>
        <taxon>Pseudomonadota</taxon>
        <taxon>Gammaproteobacteria</taxon>
        <taxon>Vibrionales</taxon>
        <taxon>Vibrionaceae</taxon>
        <taxon>Vibrio</taxon>
    </lineage>
</organism>
<evidence type="ECO:0000313" key="3">
    <source>
        <dbReference type="Proteomes" id="UP000263418"/>
    </source>
</evidence>
<dbReference type="Proteomes" id="UP000263418">
    <property type="component" value="Chromosome 3"/>
</dbReference>
<keyword evidence="1" id="KW-0812">Transmembrane</keyword>
<reference evidence="2 3" key="1">
    <citation type="submission" date="2017-03" db="EMBL/GenBank/DDBJ databases">
        <title>Complete Genome Sequence of Vibrio vulnificus FORC_053.</title>
        <authorList>
            <consortium name="Food-borne Pathogen Omics Research Center"/>
            <person name="Chung H.Y."/>
            <person name="Na E.J."/>
            <person name="Song J.S."/>
            <person name="Kim H."/>
            <person name="Lee J.-H."/>
            <person name="Ryu S."/>
            <person name="Choi S.H."/>
        </authorList>
    </citation>
    <scope>NUCLEOTIDE SEQUENCE [LARGE SCALE GENOMIC DNA]</scope>
    <source>
        <strain evidence="2 3">FORC_053</strain>
    </source>
</reference>
<sequence>MNNKLRIFSISFSTYLIGVMIACIANWYVGIEFSSSSLFYMIGSGSLLQITSFIIYLIFDIKTSSKPKSLDTLKYPQKL</sequence>
<keyword evidence="1" id="KW-0472">Membrane</keyword>
<keyword evidence="1" id="KW-1133">Transmembrane helix</keyword>
<dbReference type="AlphaFoldDB" id="A0AAN1PW32"/>